<dbReference type="EMBL" id="STGY01000081">
    <property type="protein sequence ID" value="THV33920.1"/>
    <property type="molecule type" value="Genomic_DNA"/>
</dbReference>
<evidence type="ECO:0000259" key="1">
    <source>
        <dbReference type="PROSITE" id="PS50943"/>
    </source>
</evidence>
<protein>
    <submittedName>
        <fullName evidence="2">Helix-turn-helix transcriptional regulator</fullName>
    </submittedName>
</protein>
<dbReference type="Pfam" id="PF13560">
    <property type="entry name" value="HTH_31"/>
    <property type="match status" value="1"/>
</dbReference>
<comment type="caution">
    <text evidence="2">The sequence shown here is derived from an EMBL/GenBank/DDBJ whole genome shotgun (WGS) entry which is preliminary data.</text>
</comment>
<evidence type="ECO:0000313" key="2">
    <source>
        <dbReference type="EMBL" id="THV33920.1"/>
    </source>
</evidence>
<dbReference type="RefSeq" id="WP_136537175.1">
    <property type="nucleotide sequence ID" value="NZ_STGY01000081.1"/>
</dbReference>
<keyword evidence="3" id="KW-1185">Reference proteome</keyword>
<dbReference type="AlphaFoldDB" id="A0A4S8PRM4"/>
<proteinExistence type="predicted"/>
<evidence type="ECO:0000313" key="3">
    <source>
        <dbReference type="Proteomes" id="UP000308760"/>
    </source>
</evidence>
<sequence>MNNPPEWTQLPQLSAATIGKVLKAARVAAGMDLVEAGVRCGYSASTVSRWETGKRRWSVEDLGGIAALLGVPVHLVGLAESATAASVMPVPTTAPVGNDGPMKRRTLIAASLSAVTGATLGANAAAADGIERALFTPRQVARVGMRSLAGRVASAEQDLNAARLHELDRRLPSLLETAQATWTNAEGATRDRAAGLLSRALAVCGQQQLRLSREPVASVAADRAARYADLAHDPVAAADAARVQATVLRRTGSVVADQVMIAAAERLRADTGLSDAASAGMHAKVLSAAAYTAAGRDDRDLSAECLAAARGGLEPWGDTPYLAQSDLDVFTVSCDRVLGDFGAALHHARHVDLDTVPDAHERGRYWQEVAIAAYGRGRIDLSIDALAELDAAAPQYLRHRSWAVELVDDLLHTRPGGSSPLLHRLAGQAATT</sequence>
<dbReference type="PROSITE" id="PS50943">
    <property type="entry name" value="HTH_CROC1"/>
    <property type="match status" value="1"/>
</dbReference>
<dbReference type="SMART" id="SM00530">
    <property type="entry name" value="HTH_XRE"/>
    <property type="match status" value="1"/>
</dbReference>
<dbReference type="OrthoDB" id="3865941at2"/>
<gene>
    <name evidence="2" type="ORF">FAB82_24395</name>
</gene>
<organism evidence="2 3">
    <name type="scientific">Glycomyces buryatensis</name>
    <dbReference type="NCBI Taxonomy" id="2570927"/>
    <lineage>
        <taxon>Bacteria</taxon>
        <taxon>Bacillati</taxon>
        <taxon>Actinomycetota</taxon>
        <taxon>Actinomycetes</taxon>
        <taxon>Glycomycetales</taxon>
        <taxon>Glycomycetaceae</taxon>
        <taxon>Glycomyces</taxon>
    </lineage>
</organism>
<dbReference type="SUPFAM" id="SSF47413">
    <property type="entry name" value="lambda repressor-like DNA-binding domains"/>
    <property type="match status" value="1"/>
</dbReference>
<feature type="domain" description="HTH cro/C1-type" evidence="1">
    <location>
        <begin position="22"/>
        <end position="76"/>
    </location>
</feature>
<dbReference type="InterPro" id="IPR010982">
    <property type="entry name" value="Lambda_DNA-bd_dom_sf"/>
</dbReference>
<name>A0A4S8PRM4_9ACTN</name>
<dbReference type="CDD" id="cd00093">
    <property type="entry name" value="HTH_XRE"/>
    <property type="match status" value="1"/>
</dbReference>
<dbReference type="InterPro" id="IPR001387">
    <property type="entry name" value="Cro/C1-type_HTH"/>
</dbReference>
<accession>A0A4S8PRM4</accession>
<reference evidence="2 3" key="2">
    <citation type="submission" date="2019-05" db="EMBL/GenBank/DDBJ databases">
        <title>Glycomyces buryatensis sp. nov.</title>
        <authorList>
            <person name="Nikitina E."/>
        </authorList>
    </citation>
    <scope>NUCLEOTIDE SEQUENCE [LARGE SCALE GENOMIC DNA]</scope>
    <source>
        <strain evidence="2 3">18</strain>
    </source>
</reference>
<dbReference type="Proteomes" id="UP000308760">
    <property type="component" value="Unassembled WGS sequence"/>
</dbReference>
<dbReference type="GO" id="GO:0003677">
    <property type="term" value="F:DNA binding"/>
    <property type="evidence" value="ECO:0007669"/>
    <property type="project" value="InterPro"/>
</dbReference>
<dbReference type="Gene3D" id="1.10.260.40">
    <property type="entry name" value="lambda repressor-like DNA-binding domains"/>
    <property type="match status" value="1"/>
</dbReference>
<reference evidence="3" key="1">
    <citation type="submission" date="2019-04" db="EMBL/GenBank/DDBJ databases">
        <title>Nocardioides xinjiangensis sp. nov.</title>
        <authorList>
            <person name="Liu S."/>
        </authorList>
    </citation>
    <scope>NUCLEOTIDE SEQUENCE [LARGE SCALE GENOMIC DNA]</scope>
    <source>
        <strain evidence="3">18</strain>
    </source>
</reference>